<dbReference type="Proteomes" id="UP000596661">
    <property type="component" value="Chromosome 6"/>
</dbReference>
<dbReference type="EMBL" id="UZAU01000554">
    <property type="status" value="NOT_ANNOTATED_CDS"/>
    <property type="molecule type" value="Genomic_DNA"/>
</dbReference>
<dbReference type="Pfam" id="PF13966">
    <property type="entry name" value="zf-RVT"/>
    <property type="match status" value="1"/>
</dbReference>
<dbReference type="EnsemblPlants" id="evm.model.06.157">
    <property type="protein sequence ID" value="cds.evm.model.06.157"/>
    <property type="gene ID" value="evm.TU.06.157"/>
</dbReference>
<keyword evidence="4" id="KW-1185">Reference proteome</keyword>
<dbReference type="Pfam" id="PF04782">
    <property type="entry name" value="DUF632"/>
    <property type="match status" value="1"/>
</dbReference>
<name>A0A803PV24_CANSA</name>
<accession>A0A803PV24</accession>
<evidence type="ECO:0008006" key="5">
    <source>
        <dbReference type="Google" id="ProtNLM"/>
    </source>
</evidence>
<protein>
    <recommendedName>
        <fullName evidence="5">Reverse transcriptase zinc-binding domain-containing protein</fullName>
    </recommendedName>
</protein>
<reference evidence="3" key="2">
    <citation type="submission" date="2021-03" db="UniProtKB">
        <authorList>
            <consortium name="EnsemblPlants"/>
        </authorList>
    </citation>
    <scope>IDENTIFICATION</scope>
</reference>
<dbReference type="InterPro" id="IPR026960">
    <property type="entry name" value="RVT-Znf"/>
</dbReference>
<evidence type="ECO:0000313" key="4">
    <source>
        <dbReference type="Proteomes" id="UP000596661"/>
    </source>
</evidence>
<evidence type="ECO:0000259" key="2">
    <source>
        <dbReference type="Pfam" id="PF13966"/>
    </source>
</evidence>
<dbReference type="AlphaFoldDB" id="A0A803PV24"/>
<sequence>MDDCSSKLRAPSRLPLLYHPGRRLKVIVGLTFNVVRGKGTNPAKVFSGLSWSRSSRSLTKDSVDFSEQCRLGAHCVTLKKLCDEEQNLYKAVKIDIWFQPWIPWLTYFEFRDLMESIREKAPGLRSVADLLFRRTRHWNSEHLCFLFGDELGIKISTIQIATDLNEDLLIWKQANNGNFSVKEAYLLHQGGRFGSIDPLWKWIWHGELHPRMRMTLWRALSGALPLGGKAGLPFNNCCFCSHYDENTLHLFVKCTLASGLWFGSPVPLCTNVVHTESLKTFVLEMGLNLECAQRTRFLLCMAVIIDTIWSKRNALWPNSDEKDTNVKELLDSVRRRFWEFSQNSDRGDLDHTVSATPLLQGKAFYLGF</sequence>
<evidence type="ECO:0000259" key="1">
    <source>
        <dbReference type="Pfam" id="PF04782"/>
    </source>
</evidence>
<proteinExistence type="predicted"/>
<dbReference type="InterPro" id="IPR006867">
    <property type="entry name" value="DUF632"/>
</dbReference>
<dbReference type="Gramene" id="evm.model.06.157">
    <property type="protein sequence ID" value="cds.evm.model.06.157"/>
    <property type="gene ID" value="evm.TU.06.157"/>
</dbReference>
<organism evidence="3 4">
    <name type="scientific">Cannabis sativa</name>
    <name type="common">Hemp</name>
    <name type="synonym">Marijuana</name>
    <dbReference type="NCBI Taxonomy" id="3483"/>
    <lineage>
        <taxon>Eukaryota</taxon>
        <taxon>Viridiplantae</taxon>
        <taxon>Streptophyta</taxon>
        <taxon>Embryophyta</taxon>
        <taxon>Tracheophyta</taxon>
        <taxon>Spermatophyta</taxon>
        <taxon>Magnoliopsida</taxon>
        <taxon>eudicotyledons</taxon>
        <taxon>Gunneridae</taxon>
        <taxon>Pentapetalae</taxon>
        <taxon>rosids</taxon>
        <taxon>fabids</taxon>
        <taxon>Rosales</taxon>
        <taxon>Cannabaceae</taxon>
        <taxon>Cannabis</taxon>
    </lineage>
</organism>
<evidence type="ECO:0000313" key="3">
    <source>
        <dbReference type="EnsemblPlants" id="cds.evm.model.06.157"/>
    </source>
</evidence>
<feature type="domain" description="Reverse transcriptase zinc-binding" evidence="2">
    <location>
        <begin position="179"/>
        <end position="261"/>
    </location>
</feature>
<feature type="domain" description="DUF632" evidence="1">
    <location>
        <begin position="41"/>
        <end position="93"/>
    </location>
</feature>
<reference evidence="3" key="1">
    <citation type="submission" date="2018-11" db="EMBL/GenBank/DDBJ databases">
        <authorList>
            <person name="Grassa J C."/>
        </authorList>
    </citation>
    <scope>NUCLEOTIDE SEQUENCE [LARGE SCALE GENOMIC DNA]</scope>
</reference>